<feature type="domain" description="ABC transmembrane type-1" evidence="6">
    <location>
        <begin position="59"/>
        <end position="258"/>
    </location>
</feature>
<evidence type="ECO:0000256" key="3">
    <source>
        <dbReference type="ARBA" id="ARBA00022989"/>
    </source>
</evidence>
<feature type="transmembrane region" description="Helical" evidence="5">
    <location>
        <begin position="12"/>
        <end position="31"/>
    </location>
</feature>
<feature type="transmembrane region" description="Helical" evidence="5">
    <location>
        <begin position="242"/>
        <end position="262"/>
    </location>
</feature>
<dbReference type="Pfam" id="PF00528">
    <property type="entry name" value="BPD_transp_1"/>
    <property type="match status" value="2"/>
</dbReference>
<feature type="transmembrane region" description="Helical" evidence="5">
    <location>
        <begin position="469"/>
        <end position="488"/>
    </location>
</feature>
<name>A0A380WU42_9FIRM</name>
<feature type="transmembrane region" description="Helical" evidence="5">
    <location>
        <begin position="402"/>
        <end position="422"/>
    </location>
</feature>
<evidence type="ECO:0000256" key="2">
    <source>
        <dbReference type="ARBA" id="ARBA00022692"/>
    </source>
</evidence>
<feature type="transmembrane region" description="Helical" evidence="5">
    <location>
        <begin position="182"/>
        <end position="204"/>
    </location>
</feature>
<dbReference type="PROSITE" id="PS50928">
    <property type="entry name" value="ABC_TM1"/>
    <property type="match status" value="2"/>
</dbReference>
<dbReference type="RefSeq" id="WP_115594935.1">
    <property type="nucleotide sequence ID" value="NZ_UFTA01000002.1"/>
</dbReference>
<dbReference type="EMBL" id="UFTA01000002">
    <property type="protein sequence ID" value="SUU91990.1"/>
    <property type="molecule type" value="Genomic_DNA"/>
</dbReference>
<feature type="transmembrane region" description="Helical" evidence="5">
    <location>
        <begin position="342"/>
        <end position="364"/>
    </location>
</feature>
<evidence type="ECO:0000256" key="1">
    <source>
        <dbReference type="ARBA" id="ARBA00004141"/>
    </source>
</evidence>
<comment type="subcellular location">
    <subcellularLocation>
        <location evidence="5">Cell membrane</location>
        <topology evidence="5">Multi-pass membrane protein</topology>
    </subcellularLocation>
    <subcellularLocation>
        <location evidence="1">Membrane</location>
        <topology evidence="1">Multi-pass membrane protein</topology>
    </subcellularLocation>
</comment>
<feature type="transmembrane region" description="Helical" evidence="5">
    <location>
        <begin position="376"/>
        <end position="396"/>
    </location>
</feature>
<keyword evidence="4 5" id="KW-0472">Membrane</keyword>
<protein>
    <submittedName>
        <fullName evidence="7">Spermidine/putrescine ABC transporter membrane protein</fullName>
    </submittedName>
</protein>
<evidence type="ECO:0000256" key="4">
    <source>
        <dbReference type="ARBA" id="ARBA00023136"/>
    </source>
</evidence>
<dbReference type="Gene3D" id="1.10.3720.10">
    <property type="entry name" value="MetI-like"/>
    <property type="match status" value="2"/>
</dbReference>
<dbReference type="GO" id="GO:0005886">
    <property type="term" value="C:plasma membrane"/>
    <property type="evidence" value="ECO:0007669"/>
    <property type="project" value="UniProtKB-SubCell"/>
</dbReference>
<feature type="transmembrane region" description="Helical" evidence="5">
    <location>
        <begin position="138"/>
        <end position="161"/>
    </location>
</feature>
<dbReference type="InterPro" id="IPR000515">
    <property type="entry name" value="MetI-like"/>
</dbReference>
<dbReference type="AlphaFoldDB" id="A0A380WU42"/>
<dbReference type="PANTHER" id="PTHR43496:SF1">
    <property type="entry name" value="POLYGALACTURONAN_RHAMNOGALACTURONAN TRANSPORT SYSTEM PERMEASE PROTEIN YTEP"/>
    <property type="match status" value="1"/>
</dbReference>
<evidence type="ECO:0000313" key="8">
    <source>
        <dbReference type="Proteomes" id="UP000255124"/>
    </source>
</evidence>
<feature type="transmembrane region" description="Helical" evidence="5">
    <location>
        <begin position="65"/>
        <end position="85"/>
    </location>
</feature>
<evidence type="ECO:0000256" key="5">
    <source>
        <dbReference type="RuleBase" id="RU363032"/>
    </source>
</evidence>
<evidence type="ECO:0000313" key="7">
    <source>
        <dbReference type="EMBL" id="SUU91990.1"/>
    </source>
</evidence>
<dbReference type="Proteomes" id="UP000255124">
    <property type="component" value="Unassembled WGS sequence"/>
</dbReference>
<dbReference type="PANTHER" id="PTHR43496">
    <property type="entry name" value="PROTEIN LPLB"/>
    <property type="match status" value="1"/>
</dbReference>
<comment type="similarity">
    <text evidence="5">Belongs to the binding-protein-dependent transport system permease family.</text>
</comment>
<keyword evidence="2 5" id="KW-0812">Transmembrane</keyword>
<dbReference type="CDD" id="cd06261">
    <property type="entry name" value="TM_PBP2"/>
    <property type="match status" value="2"/>
</dbReference>
<reference evidence="7 8" key="1">
    <citation type="submission" date="2018-06" db="EMBL/GenBank/DDBJ databases">
        <authorList>
            <consortium name="Pathogen Informatics"/>
            <person name="Doyle S."/>
        </authorList>
    </citation>
    <scope>NUCLEOTIDE SEQUENCE [LARGE SCALE GENOMIC DNA]</scope>
    <source>
        <strain evidence="7 8">NCTC9810</strain>
    </source>
</reference>
<feature type="transmembrane region" description="Helical" evidence="5">
    <location>
        <begin position="508"/>
        <end position="532"/>
    </location>
</feature>
<evidence type="ECO:0000259" key="6">
    <source>
        <dbReference type="PROSITE" id="PS50928"/>
    </source>
</evidence>
<keyword evidence="5" id="KW-0813">Transport</keyword>
<organism evidence="7 8">
    <name type="scientific">Anaerococcus octavius</name>
    <dbReference type="NCBI Taxonomy" id="54007"/>
    <lineage>
        <taxon>Bacteria</taxon>
        <taxon>Bacillati</taxon>
        <taxon>Bacillota</taxon>
        <taxon>Tissierellia</taxon>
        <taxon>Tissierellales</taxon>
        <taxon>Peptoniphilaceae</taxon>
        <taxon>Anaerococcus</taxon>
    </lineage>
</organism>
<feature type="transmembrane region" description="Helical" evidence="5">
    <location>
        <begin position="97"/>
        <end position="118"/>
    </location>
</feature>
<dbReference type="OrthoDB" id="57323at2"/>
<dbReference type="SUPFAM" id="SSF161098">
    <property type="entry name" value="MetI-like"/>
    <property type="match status" value="2"/>
</dbReference>
<proteinExistence type="inferred from homology"/>
<accession>A0A380WU42</accession>
<gene>
    <name evidence="7" type="ORF">NCTC9810_00293</name>
</gene>
<dbReference type="GO" id="GO:0055085">
    <property type="term" value="P:transmembrane transport"/>
    <property type="evidence" value="ECO:0007669"/>
    <property type="project" value="InterPro"/>
</dbReference>
<feature type="domain" description="ABC transmembrane type-1" evidence="6">
    <location>
        <begin position="338"/>
        <end position="528"/>
    </location>
</feature>
<dbReference type="InterPro" id="IPR035906">
    <property type="entry name" value="MetI-like_sf"/>
</dbReference>
<keyword evidence="3 5" id="KW-1133">Transmembrane helix</keyword>
<feature type="transmembrane region" description="Helical" evidence="5">
    <location>
        <begin position="283"/>
        <end position="312"/>
    </location>
</feature>
<sequence>MKKVKKINLIDILIQVLLALAVVFFVLMPFLSVFKESFIIDGHIDLSYYSNILSNKNLLFNSLKLATLTSVFSLIFSTVLAIYAYVSKEKIKKIINLILLITLVSPPFVTSLSYITLFGRRGFITHNLLSLSINPYNMWGVVFMQTLSYISLNCLILLGYLSTMKNDVINSARSLGANTNSIIMDILVPQLKNGIYTVFLLSFFKSISDFATPSIIGGRFNVLALESYFEVIANGNLSKASAMNVLLLIPILFVYVLVNFLNKDKSSTSSSNNLSELNIQRKGFVYILFKIIGILILLLLLSLYIAIILSAFTTMKKGSLVFSLDNFLNAKKYMNGAMLRSIVYSLISALFGTFIGMLIGYYLIIKNSKFMKIIDLISNMPYIIPGTFFGLGYLLYFKAPPIMITGTSIIVVLNVLFKQLPFSSRVGNTAMKSIDTDVINSLRDLGANTFYEIKDGIIPNIKPSLRISLINSFTTTMTTVGSIIFLVYPGKKLLTLVMFDVINSGKYGQGSVISLMIMIICIIFNILTNWMFGNKSFKERSNYVLRN</sequence>